<evidence type="ECO:0000313" key="2">
    <source>
        <dbReference type="Proteomes" id="UP000034961"/>
    </source>
</evidence>
<dbReference type="Proteomes" id="UP000034961">
    <property type="component" value="Unassembled WGS sequence"/>
</dbReference>
<gene>
    <name evidence="1" type="ORF">UU41_C0004G0011</name>
</gene>
<dbReference type="AlphaFoldDB" id="A0A0G0V4U1"/>
<name>A0A0G0V4U1_9BACT</name>
<sequence>MDTKILVDNYIREGKDLISNLDQGKFPVNAALWFYDPDDGRWKLVIATPKYDEEGPLKVYSTIQNYLPHREENHLSLTDIAATSPNNKLISLLRKAITTKKDAISDIVFKENTIDNTFIESAYIYRIAPN</sequence>
<organism evidence="1 2">
    <name type="scientific">Candidatus Roizmanbacteria bacterium GW2011_GWA1_41_13</name>
    <dbReference type="NCBI Taxonomy" id="1618474"/>
    <lineage>
        <taxon>Bacteria</taxon>
        <taxon>Candidatus Roizmaniibacteriota</taxon>
    </lineage>
</organism>
<reference evidence="1 2" key="1">
    <citation type="journal article" date="2015" name="Nature">
        <title>rRNA introns, odd ribosomes, and small enigmatic genomes across a large radiation of phyla.</title>
        <authorList>
            <person name="Brown C.T."/>
            <person name="Hug L.A."/>
            <person name="Thomas B.C."/>
            <person name="Sharon I."/>
            <person name="Castelle C.J."/>
            <person name="Singh A."/>
            <person name="Wilkins M.J."/>
            <person name="Williams K.H."/>
            <person name="Banfield J.F."/>
        </authorList>
    </citation>
    <scope>NUCLEOTIDE SEQUENCE [LARGE SCALE GENOMIC DNA]</scope>
</reference>
<evidence type="ECO:0000313" key="1">
    <source>
        <dbReference type="EMBL" id="KKR94711.1"/>
    </source>
</evidence>
<dbReference type="EMBL" id="LCAN01000004">
    <property type="protein sequence ID" value="KKR94711.1"/>
    <property type="molecule type" value="Genomic_DNA"/>
</dbReference>
<protein>
    <submittedName>
        <fullName evidence="1">Uncharacterized protein</fullName>
    </submittedName>
</protein>
<comment type="caution">
    <text evidence="1">The sequence shown here is derived from an EMBL/GenBank/DDBJ whole genome shotgun (WGS) entry which is preliminary data.</text>
</comment>
<proteinExistence type="predicted"/>
<accession>A0A0G0V4U1</accession>